<organism evidence="12 13">
    <name type="scientific">Phanerochaete carnosa (strain HHB-10118-sp)</name>
    <name type="common">White-rot fungus</name>
    <name type="synonym">Peniophora carnosa</name>
    <dbReference type="NCBI Taxonomy" id="650164"/>
    <lineage>
        <taxon>Eukaryota</taxon>
        <taxon>Fungi</taxon>
        <taxon>Dikarya</taxon>
        <taxon>Basidiomycota</taxon>
        <taxon>Agaricomycotina</taxon>
        <taxon>Agaricomycetes</taxon>
        <taxon>Polyporales</taxon>
        <taxon>Phanerochaetaceae</taxon>
        <taxon>Phanerochaete</taxon>
    </lineage>
</organism>
<evidence type="ECO:0000256" key="8">
    <source>
        <dbReference type="ARBA" id="ARBA00029886"/>
    </source>
</evidence>
<evidence type="ECO:0000259" key="11">
    <source>
        <dbReference type="PROSITE" id="PS50862"/>
    </source>
</evidence>
<evidence type="ECO:0000256" key="4">
    <source>
        <dbReference type="ARBA" id="ARBA00022741"/>
    </source>
</evidence>
<dbReference type="RefSeq" id="XP_007393298.1">
    <property type="nucleotide sequence ID" value="XM_007393236.1"/>
</dbReference>
<reference evidence="12 13" key="1">
    <citation type="journal article" date="2012" name="BMC Genomics">
        <title>Comparative genomics of the white-rot fungi, Phanerochaete carnosa and P. chrysosporium, to elucidate the genetic basis of the distinct wood types they colonize.</title>
        <authorList>
            <person name="Suzuki H."/>
            <person name="MacDonald J."/>
            <person name="Syed K."/>
            <person name="Salamov A."/>
            <person name="Hori C."/>
            <person name="Aerts A."/>
            <person name="Henrissat B."/>
            <person name="Wiebenga A."/>
            <person name="vanKuyk P.A."/>
            <person name="Barry K."/>
            <person name="Lindquist E."/>
            <person name="LaButti K."/>
            <person name="Lapidus A."/>
            <person name="Lucas S."/>
            <person name="Coutinho P."/>
            <person name="Gong Y."/>
            <person name="Samejima M."/>
            <person name="Mahadevan R."/>
            <person name="Abou-Zaid M."/>
            <person name="de Vries R.P."/>
            <person name="Igarashi K."/>
            <person name="Yadav J.S."/>
            <person name="Grigoriev I.V."/>
            <person name="Master E.R."/>
        </authorList>
    </citation>
    <scope>NUCLEOTIDE SEQUENCE [LARGE SCALE GENOMIC DNA]</scope>
    <source>
        <strain evidence="12 13">HHB-10118-sp</strain>
    </source>
</reference>
<feature type="region of interest" description="Disordered" evidence="10">
    <location>
        <begin position="187"/>
        <end position="214"/>
    </location>
</feature>
<evidence type="ECO:0000313" key="13">
    <source>
        <dbReference type="Proteomes" id="UP000008370"/>
    </source>
</evidence>
<feature type="domain" description="Aminoacyl-transfer RNA synthetases class-II family profile" evidence="11">
    <location>
        <begin position="144"/>
        <end position="473"/>
    </location>
</feature>
<dbReference type="FunFam" id="3.30.930.10:FF:000016">
    <property type="entry name" value="Asparagine--tRNA ligase"/>
    <property type="match status" value="1"/>
</dbReference>
<dbReference type="NCBIfam" id="TIGR00457">
    <property type="entry name" value="asnS"/>
    <property type="match status" value="1"/>
</dbReference>
<evidence type="ECO:0000256" key="1">
    <source>
        <dbReference type="ARBA" id="ARBA00008226"/>
    </source>
</evidence>
<dbReference type="InterPro" id="IPR012340">
    <property type="entry name" value="NA-bd_OB-fold"/>
</dbReference>
<protein>
    <recommendedName>
        <fullName evidence="9">Asparagine--tRNA ligase, mitochondrial</fullName>
        <ecNumber evidence="2">6.1.1.22</ecNumber>
    </recommendedName>
    <alternativeName>
        <fullName evidence="8">Asparaginyl-tRNA synthetase</fullName>
    </alternativeName>
</protein>
<dbReference type="PRINTS" id="PR01042">
    <property type="entry name" value="TRNASYNTHASP"/>
</dbReference>
<keyword evidence="6" id="KW-0648">Protein biosynthesis</keyword>
<proteinExistence type="inferred from homology"/>
<dbReference type="Pfam" id="PF01336">
    <property type="entry name" value="tRNA_anti-codon"/>
    <property type="match status" value="1"/>
</dbReference>
<dbReference type="FunCoup" id="K5V5M4">
    <property type="interactions" value="389"/>
</dbReference>
<evidence type="ECO:0000256" key="3">
    <source>
        <dbReference type="ARBA" id="ARBA00022598"/>
    </source>
</evidence>
<dbReference type="CDD" id="cd00776">
    <property type="entry name" value="AsxRS_core"/>
    <property type="match status" value="1"/>
</dbReference>
<dbReference type="EMBL" id="JH930470">
    <property type="protein sequence ID" value="EKM57966.1"/>
    <property type="molecule type" value="Genomic_DNA"/>
</dbReference>
<dbReference type="PROSITE" id="PS50862">
    <property type="entry name" value="AA_TRNA_LIGASE_II"/>
    <property type="match status" value="1"/>
</dbReference>
<dbReference type="PANTHER" id="PTHR22594:SF34">
    <property type="entry name" value="ASPARAGINE--TRNA LIGASE, MITOCHONDRIAL-RELATED"/>
    <property type="match status" value="1"/>
</dbReference>
<dbReference type="InterPro" id="IPR004364">
    <property type="entry name" value="Aa-tRNA-synt_II"/>
</dbReference>
<name>K5V5M4_PHACS</name>
<dbReference type="InterPro" id="IPR045864">
    <property type="entry name" value="aa-tRNA-synth_II/BPL/LPL"/>
</dbReference>
<comment type="similarity">
    <text evidence="1">Belongs to the class-II aminoacyl-tRNA synthetase family.</text>
</comment>
<dbReference type="PANTHER" id="PTHR22594">
    <property type="entry name" value="ASPARTYL/LYSYL-TRNA SYNTHETASE"/>
    <property type="match status" value="1"/>
</dbReference>
<dbReference type="OrthoDB" id="1931232at2759"/>
<dbReference type="InterPro" id="IPR006195">
    <property type="entry name" value="aa-tRNA-synth_II"/>
</dbReference>
<evidence type="ECO:0000256" key="7">
    <source>
        <dbReference type="ARBA" id="ARBA00023146"/>
    </source>
</evidence>
<evidence type="ECO:0000256" key="6">
    <source>
        <dbReference type="ARBA" id="ARBA00022917"/>
    </source>
</evidence>
<dbReference type="EC" id="6.1.1.22" evidence="2"/>
<dbReference type="InParanoid" id="K5V5M4"/>
<evidence type="ECO:0000256" key="9">
    <source>
        <dbReference type="ARBA" id="ARBA00068798"/>
    </source>
</evidence>
<dbReference type="SUPFAM" id="SSF50249">
    <property type="entry name" value="Nucleic acid-binding proteins"/>
    <property type="match status" value="1"/>
</dbReference>
<dbReference type="GO" id="GO:0006421">
    <property type="term" value="P:asparaginyl-tRNA aminoacylation"/>
    <property type="evidence" value="ECO:0007669"/>
    <property type="project" value="InterPro"/>
</dbReference>
<dbReference type="GO" id="GO:0004816">
    <property type="term" value="F:asparagine-tRNA ligase activity"/>
    <property type="evidence" value="ECO:0007669"/>
    <property type="project" value="UniProtKB-EC"/>
</dbReference>
<dbReference type="NCBIfam" id="NF003037">
    <property type="entry name" value="PRK03932.1"/>
    <property type="match status" value="1"/>
</dbReference>
<dbReference type="GO" id="GO:0005524">
    <property type="term" value="F:ATP binding"/>
    <property type="evidence" value="ECO:0007669"/>
    <property type="project" value="UniProtKB-KW"/>
</dbReference>
<evidence type="ECO:0000313" key="12">
    <source>
        <dbReference type="EMBL" id="EKM57966.1"/>
    </source>
</evidence>
<keyword evidence="13" id="KW-1185">Reference proteome</keyword>
<keyword evidence="3" id="KW-0436">Ligase</keyword>
<dbReference type="STRING" id="650164.K5V5M4"/>
<dbReference type="InterPro" id="IPR004365">
    <property type="entry name" value="NA-bd_OB_tRNA"/>
</dbReference>
<dbReference type="Pfam" id="PF00152">
    <property type="entry name" value="tRNA-synt_2"/>
    <property type="match status" value="1"/>
</dbReference>
<evidence type="ECO:0000256" key="10">
    <source>
        <dbReference type="SAM" id="MobiDB-lite"/>
    </source>
</evidence>
<dbReference type="KEGG" id="pco:PHACADRAFT_139458"/>
<gene>
    <name evidence="12" type="ORF">PHACADRAFT_139458</name>
</gene>
<dbReference type="GO" id="GO:0005739">
    <property type="term" value="C:mitochondrion"/>
    <property type="evidence" value="ECO:0007669"/>
    <property type="project" value="TreeGrafter"/>
</dbReference>
<dbReference type="AlphaFoldDB" id="K5V5M4"/>
<dbReference type="InterPro" id="IPR004522">
    <property type="entry name" value="Asn-tRNA-ligase"/>
</dbReference>
<dbReference type="SUPFAM" id="SSF55681">
    <property type="entry name" value="Class II aaRS and biotin synthetases"/>
    <property type="match status" value="1"/>
</dbReference>
<sequence>MIFRRSLATLTSTLTPTVRQLLAPGTPSSPNSIQVNGWVKSVRRQKRVAFAVITDGSSTEGLQAVFTDVALANDLAKGCAVRLTGVLADSIGPGQAKELQVQAVDVVGECNPEEYPVNKREMTVEYLRDHCHLRTRTDEMAAVMRLRDSMTRTMQDYFTNLGFTYAHTPLVVSNDCEDAGETFRVLAPSEGISASPAKEASPSPATERDDEKHPEHFFGRPAYLTVSSQLHLEALATSLSRVYTISPCFRAERSQTGRHLSEFWMLEAEWAFTNKVDDVCQVVEGAVRQALLRGGTELKLLRETLPEERLAVFERASAAQPWTRITYTDAIRELEKIQSTSKIFNYGPVWGQPLRSEHERWIAEQIVQGPTFVTDYPVELKPFYMRLNDDGKTVACFDLLVPHLGELVGGSLREERMLYLRKALKRDQLDAASYDWYLDLRRYGGAPHGGFGLGFERLVSWITGVENVRECIPMPRWAGRMLL</sequence>
<accession>K5V5M4</accession>
<dbReference type="GeneID" id="18908458"/>
<dbReference type="Gene3D" id="2.40.50.140">
    <property type="entry name" value="Nucleic acid-binding proteins"/>
    <property type="match status" value="1"/>
</dbReference>
<evidence type="ECO:0000256" key="5">
    <source>
        <dbReference type="ARBA" id="ARBA00022840"/>
    </source>
</evidence>
<keyword evidence="7" id="KW-0030">Aminoacyl-tRNA synthetase</keyword>
<dbReference type="CDD" id="cd04318">
    <property type="entry name" value="EcAsnRS_like_N"/>
    <property type="match status" value="1"/>
</dbReference>
<keyword evidence="5" id="KW-0067">ATP-binding</keyword>
<dbReference type="Gene3D" id="3.30.930.10">
    <property type="entry name" value="Bira Bifunctional Protein, Domain 2"/>
    <property type="match status" value="1"/>
</dbReference>
<feature type="compositionally biased region" description="Low complexity" evidence="10">
    <location>
        <begin position="193"/>
        <end position="205"/>
    </location>
</feature>
<dbReference type="GO" id="GO:0003676">
    <property type="term" value="F:nucleic acid binding"/>
    <property type="evidence" value="ECO:0007669"/>
    <property type="project" value="InterPro"/>
</dbReference>
<dbReference type="InterPro" id="IPR002312">
    <property type="entry name" value="Asp/Asn-tRNA-synth_IIb"/>
</dbReference>
<keyword evidence="4" id="KW-0547">Nucleotide-binding</keyword>
<dbReference type="HOGENOM" id="CLU_004553_2_0_1"/>
<dbReference type="Proteomes" id="UP000008370">
    <property type="component" value="Unassembled WGS sequence"/>
</dbReference>
<evidence type="ECO:0000256" key="2">
    <source>
        <dbReference type="ARBA" id="ARBA00012816"/>
    </source>
</evidence>